<dbReference type="Proteomes" id="UP000602510">
    <property type="component" value="Unassembled WGS sequence"/>
</dbReference>
<comment type="caution">
    <text evidence="1">The sequence shown here is derived from an EMBL/GenBank/DDBJ whole genome shotgun (WGS) entry which is preliminary data.</text>
</comment>
<dbReference type="EMBL" id="WSZM01000192">
    <property type="protein sequence ID" value="KAF4038559.1"/>
    <property type="molecule type" value="Genomic_DNA"/>
</dbReference>
<evidence type="ECO:0000313" key="1">
    <source>
        <dbReference type="EMBL" id="KAF4038559.1"/>
    </source>
</evidence>
<sequence>MATTVDTSTNCAATSSTRTTKWATSLIADASSSTSSSTSALLAKKALKHRKVYDCMTGVDMKDPNFDVFKFLEVDC</sequence>
<name>A0A833SV17_PHYIN</name>
<evidence type="ECO:0000313" key="2">
    <source>
        <dbReference type="Proteomes" id="UP000602510"/>
    </source>
</evidence>
<dbReference type="AlphaFoldDB" id="A0A833SV17"/>
<accession>A0A833SV17</accession>
<keyword evidence="2" id="KW-1185">Reference proteome</keyword>
<protein>
    <submittedName>
        <fullName evidence="1">Uncharacterized protein</fullName>
    </submittedName>
</protein>
<organism evidence="1 2">
    <name type="scientific">Phytophthora infestans</name>
    <name type="common">Potato late blight agent</name>
    <name type="synonym">Botrytis infestans</name>
    <dbReference type="NCBI Taxonomy" id="4787"/>
    <lineage>
        <taxon>Eukaryota</taxon>
        <taxon>Sar</taxon>
        <taxon>Stramenopiles</taxon>
        <taxon>Oomycota</taxon>
        <taxon>Peronosporomycetes</taxon>
        <taxon>Peronosporales</taxon>
        <taxon>Peronosporaceae</taxon>
        <taxon>Phytophthora</taxon>
    </lineage>
</organism>
<proteinExistence type="predicted"/>
<reference evidence="1" key="1">
    <citation type="submission" date="2020-04" db="EMBL/GenBank/DDBJ databases">
        <title>Hybrid Assembly of Korean Phytophthora infestans isolates.</title>
        <authorList>
            <person name="Prokchorchik M."/>
            <person name="Lee Y."/>
            <person name="Seo J."/>
            <person name="Cho J.-H."/>
            <person name="Park Y.-E."/>
            <person name="Jang D.-C."/>
            <person name="Im J.-S."/>
            <person name="Choi J.-G."/>
            <person name="Park H.-J."/>
            <person name="Lee G.-B."/>
            <person name="Lee Y.-G."/>
            <person name="Hong S.-Y."/>
            <person name="Cho K."/>
            <person name="Sohn K.H."/>
        </authorList>
    </citation>
    <scope>NUCLEOTIDE SEQUENCE</scope>
    <source>
        <strain evidence="1">KR_1_A1</strain>
    </source>
</reference>
<gene>
    <name evidence="1" type="ORF">GN244_ATG09341</name>
</gene>